<protein>
    <submittedName>
        <fullName evidence="4">Serine hydrolase</fullName>
    </submittedName>
</protein>
<feature type="region of interest" description="Disordered" evidence="1">
    <location>
        <begin position="413"/>
        <end position="448"/>
    </location>
</feature>
<feature type="chain" id="PRO_5009853204" evidence="2">
    <location>
        <begin position="25"/>
        <end position="448"/>
    </location>
</feature>
<feature type="signal peptide" evidence="2">
    <location>
        <begin position="1"/>
        <end position="24"/>
    </location>
</feature>
<dbReference type="OrthoDB" id="119951at2"/>
<organism evidence="4 5">
    <name type="scientific">Luteibacter rhizovicinus DSM 16549</name>
    <dbReference type="NCBI Taxonomy" id="1440763"/>
    <lineage>
        <taxon>Bacteria</taxon>
        <taxon>Pseudomonadati</taxon>
        <taxon>Pseudomonadota</taxon>
        <taxon>Gammaproteobacteria</taxon>
        <taxon>Lysobacterales</taxon>
        <taxon>Rhodanobacteraceae</taxon>
        <taxon>Luteibacter</taxon>
    </lineage>
</organism>
<evidence type="ECO:0000256" key="2">
    <source>
        <dbReference type="SAM" id="SignalP"/>
    </source>
</evidence>
<sequence>MSFRSASLLACAIACAVAAPFAMAAPPPPPKPPVVHVDPESAKLPPERIKQTVEDYKRWLDAAEARDAAPALVTAVIVDDKVVYERAFGYANAKTKEPATPETVFRLASLSKAFATGVTAVLVREGFLSWDTKLIDTIPYFKLKDMQAAQQATVRDILGQRLGLPRNTYDNMLEADMPYEELVRKLDEVDLSCKVGACYGYQNVAFSMIGDVIYATTGDYFFRQVERRIFAPLGMTTASYGRDALEASKSWARPHRGGPHNWIPYEPNDSYYRVAPAAGVNASLRDMEQWLMAQMGGRPDVLPTPSLDVLHAPEVATPSEVHSLPWRRARVTDAHYALGWRVFKYANEDLIFHAGAVSGYRTMIGFFPKYHAGVVTMWNGAGPIPAGLMPMVFDDLLGLNHVDWAGVEGSVHTAPATAPTKKAATTKKAAASKKAAPAKATTKKKKKP</sequence>
<evidence type="ECO:0000259" key="3">
    <source>
        <dbReference type="Pfam" id="PF00144"/>
    </source>
</evidence>
<dbReference type="Proteomes" id="UP000182987">
    <property type="component" value="Chromosome"/>
</dbReference>
<dbReference type="PANTHER" id="PTHR46825:SF15">
    <property type="entry name" value="BETA-LACTAMASE-RELATED DOMAIN-CONTAINING PROTEIN"/>
    <property type="match status" value="1"/>
</dbReference>
<dbReference type="PANTHER" id="PTHR46825">
    <property type="entry name" value="D-ALANYL-D-ALANINE-CARBOXYPEPTIDASE/ENDOPEPTIDASE AMPH"/>
    <property type="match status" value="1"/>
</dbReference>
<gene>
    <name evidence="4" type="ORF">BJI69_11500</name>
</gene>
<dbReference type="SUPFAM" id="SSF56601">
    <property type="entry name" value="beta-lactamase/transpeptidase-like"/>
    <property type="match status" value="1"/>
</dbReference>
<reference evidence="5" key="1">
    <citation type="submission" date="2016-09" db="EMBL/GenBank/DDBJ databases">
        <authorList>
            <person name="Lysoe E."/>
        </authorList>
    </citation>
    <scope>NUCLEOTIDE SEQUENCE [LARGE SCALE GENOMIC DNA]</scope>
    <source>
        <strain evidence="5">LJ96T</strain>
    </source>
</reference>
<dbReference type="KEGG" id="lrz:BJI69_11500"/>
<keyword evidence="2" id="KW-0732">Signal</keyword>
<dbReference type="InterPro" id="IPR012338">
    <property type="entry name" value="Beta-lactam/transpept-like"/>
</dbReference>
<keyword evidence="5" id="KW-1185">Reference proteome</keyword>
<dbReference type="GO" id="GO:0016787">
    <property type="term" value="F:hydrolase activity"/>
    <property type="evidence" value="ECO:0007669"/>
    <property type="project" value="UniProtKB-KW"/>
</dbReference>
<dbReference type="STRING" id="1440763.BJI69_11500"/>
<evidence type="ECO:0000256" key="1">
    <source>
        <dbReference type="SAM" id="MobiDB-lite"/>
    </source>
</evidence>
<dbReference type="InterPro" id="IPR001466">
    <property type="entry name" value="Beta-lactam-related"/>
</dbReference>
<name>A0A1L3ETR3_9GAMM</name>
<dbReference type="Gene3D" id="3.40.710.10">
    <property type="entry name" value="DD-peptidase/beta-lactamase superfamily"/>
    <property type="match status" value="1"/>
</dbReference>
<dbReference type="EMBL" id="CP017480">
    <property type="protein sequence ID" value="APG04463.1"/>
    <property type="molecule type" value="Genomic_DNA"/>
</dbReference>
<evidence type="ECO:0000313" key="5">
    <source>
        <dbReference type="Proteomes" id="UP000182987"/>
    </source>
</evidence>
<dbReference type="RefSeq" id="WP_046967018.1">
    <property type="nucleotide sequence ID" value="NZ_CP017480.1"/>
</dbReference>
<keyword evidence="4" id="KW-0378">Hydrolase</keyword>
<proteinExistence type="predicted"/>
<evidence type="ECO:0000313" key="4">
    <source>
        <dbReference type="EMBL" id="APG04463.1"/>
    </source>
</evidence>
<dbReference type="Pfam" id="PF00144">
    <property type="entry name" value="Beta-lactamase"/>
    <property type="match status" value="1"/>
</dbReference>
<dbReference type="InterPro" id="IPR050491">
    <property type="entry name" value="AmpC-like"/>
</dbReference>
<accession>A0A1L3ETR3</accession>
<feature type="compositionally biased region" description="Low complexity" evidence="1">
    <location>
        <begin position="413"/>
        <end position="440"/>
    </location>
</feature>
<feature type="domain" description="Beta-lactamase-related" evidence="3">
    <location>
        <begin position="61"/>
        <end position="385"/>
    </location>
</feature>
<dbReference type="AlphaFoldDB" id="A0A1L3ETR3"/>